<accession>A0A413RRC5</accession>
<dbReference type="Pfam" id="PF07561">
    <property type="entry name" value="DUF1540"/>
    <property type="match status" value="2"/>
</dbReference>
<feature type="domain" description="DUF1540" evidence="1">
    <location>
        <begin position="65"/>
        <end position="97"/>
    </location>
</feature>
<dbReference type="Proteomes" id="UP000283374">
    <property type="component" value="Unassembled WGS sequence"/>
</dbReference>
<dbReference type="EMBL" id="QWKP01000075">
    <property type="protein sequence ID" value="RHA44427.1"/>
    <property type="molecule type" value="Genomic_DNA"/>
</dbReference>
<dbReference type="OrthoDB" id="3213529at2"/>
<gene>
    <name evidence="2" type="ORF">D1825_01300</name>
</gene>
<evidence type="ECO:0000313" key="3">
    <source>
        <dbReference type="Proteomes" id="UP000283374"/>
    </source>
</evidence>
<reference evidence="2 3" key="1">
    <citation type="submission" date="2018-08" db="EMBL/GenBank/DDBJ databases">
        <title>Cellulomonas rhizosphaerae sp. nov., a novel actinomycete isolated from soil.</title>
        <authorList>
            <person name="Tian Y."/>
        </authorList>
    </citation>
    <scope>NUCLEOTIDE SEQUENCE [LARGE SCALE GENOMIC DNA]</scope>
    <source>
        <strain evidence="2 3">NEAU-TCZ24</strain>
    </source>
</reference>
<evidence type="ECO:0000313" key="2">
    <source>
        <dbReference type="EMBL" id="RHA44427.1"/>
    </source>
</evidence>
<dbReference type="InterPro" id="IPR011437">
    <property type="entry name" value="DUF1540"/>
</dbReference>
<name>A0A413RRC5_9CELL</name>
<dbReference type="AlphaFoldDB" id="A0A413RRC5"/>
<protein>
    <submittedName>
        <fullName evidence="2">DUF1540 domain-containing protein</fullName>
    </submittedName>
</protein>
<proteinExistence type="predicted"/>
<evidence type="ECO:0000259" key="1">
    <source>
        <dbReference type="Pfam" id="PF07561"/>
    </source>
</evidence>
<organism evidence="2 3">
    <name type="scientific">Cellulomonas rhizosphaerae</name>
    <dbReference type="NCBI Taxonomy" id="2293719"/>
    <lineage>
        <taxon>Bacteria</taxon>
        <taxon>Bacillati</taxon>
        <taxon>Actinomycetota</taxon>
        <taxon>Actinomycetes</taxon>
        <taxon>Micrococcales</taxon>
        <taxon>Cellulomonadaceae</taxon>
        <taxon>Cellulomonas</taxon>
    </lineage>
</organism>
<comment type="caution">
    <text evidence="2">The sequence shown here is derived from an EMBL/GenBank/DDBJ whole genome shotgun (WGS) entry which is preliminary data.</text>
</comment>
<keyword evidence="3" id="KW-1185">Reference proteome</keyword>
<sequence>MVSTLMEMPAVTECSVAGCSYNDHSSCHAAAVTIGGSSGDASCATFIPLGVRGGLDKVVTHVGACQRSECTHNSSLECTAASVRVGAGHDHADCLTFNPA</sequence>
<feature type="domain" description="DUF1540" evidence="1">
    <location>
        <begin position="13"/>
        <end position="46"/>
    </location>
</feature>